<comment type="caution">
    <text evidence="4">The sequence shown here is derived from an EMBL/GenBank/DDBJ whole genome shotgun (WGS) entry which is preliminary data.</text>
</comment>
<name>A0A2G8K5U2_STIJA</name>
<gene>
    <name evidence="4" type="ORF">BSL78_19780</name>
</gene>
<protein>
    <submittedName>
        <fullName evidence="4">Putative cilia-and flagella-associated protein 61</fullName>
    </submittedName>
</protein>
<dbReference type="PANTHER" id="PTHR21178:SF8">
    <property type="entry name" value="CILIA- AND FLAGELLA-ASSOCIATED PROTEIN 61"/>
    <property type="match status" value="1"/>
</dbReference>
<evidence type="ECO:0000256" key="1">
    <source>
        <dbReference type="SAM" id="MobiDB-lite"/>
    </source>
</evidence>
<keyword evidence="4" id="KW-0282">Flagellum</keyword>
<feature type="domain" description="CFAP61 dimerisation" evidence="3">
    <location>
        <begin position="931"/>
        <end position="1043"/>
    </location>
</feature>
<dbReference type="Proteomes" id="UP000230750">
    <property type="component" value="Unassembled WGS sequence"/>
</dbReference>
<evidence type="ECO:0000259" key="2">
    <source>
        <dbReference type="Pfam" id="PF16092"/>
    </source>
</evidence>
<dbReference type="EMBL" id="MRZV01000855">
    <property type="protein sequence ID" value="PIK43371.1"/>
    <property type="molecule type" value="Genomic_DNA"/>
</dbReference>
<sequence>MGGLAFIQLSNRNQMHTTEFSIFALFCGQESIFSWKRKGDHKTEPEPALDDVFTPLDSSSDAKHTVYVCNRHEHSPVLFVRKARVEDHDDLTPIFNRQSDMLNNTYGGFFLAELIESQDENNHCIIVEMDGSAVGFMSLSEDVDLDLLNSCFELNPFHEPVVEEEDKASEKKLSRTSSQVSGGDTVAEGEATQSQTGGHVEESGDSSAPVVEVQHKLSEVHMHSSASVASADQEEEMDEQMSVASGQSHVSSSASKRVVSEYQEPTPLQSPPATTPVLPQFQPEYKGELNAFSIQLFCVDERFEMRSMDFLPKAFSLYPDKDFCILTVPHLVPEFPLLQSFVRVTPKCPSILPQELYLFSKAGLLESFTVRPACSSDKEEILKVVENIQNKELLIKDLETYLQAKRDPDGTPIQALVATCLNQIVGISITRQEEDIEYVRSHYNVEDFIYFNHHRRDQHGHLHHFALNPVFQHWSKHFLKEILRQAHYTCLYYPVYPGNTEQMLETQSLVTCLNFMVPIRARRQIAYPLDQLGQNAPSHRITIKQEPYALCHINRKLSLEPKVTVNARVVVVGASDVAISFLNTLVFCPHLRFNNLVLISPHGSPGEYISSFLSSQECFTHEEMAQISLRTWVNVVNAKMMAINRSSKYVKITGGKKVPYDHLILCTGKQYFIGAPSGVDISNTSSAPTIPGVSSKRLMGIVPSNVFTINDHYDAVLLTKWMDLNFKDTAGKAIVYGSTIDAYTAVQGLLDFGIPGNRLAMVQPPLETGITCFNNPTVEEACHAAMKAAGVEVYQGYQLAQWNDGKDTSEVYCASFTSSTKPLKLECSLFICLQKKAVDYETFKAINDSCLVYDGSLVIDANFHTNDLSIRGAGPLTKFKRKYHAEPWSHANFNSVEVGISLASTMLRLFDPTIENDVDPPDEPLNLIPLMSIVLPGGYHYFHFTKPNLPVPLEAQTAQLDYGRQLVTGSADGPDPDYFRIHVNQYSSIETLTCLSKKPFEKSNYKCLYNIHERFLNNMISRFDEGLIKSFYEFFKENWCLAIFHDRFQDFRQEVRELLIERPSADVASLEEKIQELISQDLELEQRDRKYLLDEFTKTGTKRSVETRLLSFLSYNYYHLPMYAKPGMV</sequence>
<evidence type="ECO:0000259" key="3">
    <source>
        <dbReference type="Pfam" id="PF23150"/>
    </source>
</evidence>
<feature type="region of interest" description="Disordered" evidence="1">
    <location>
        <begin position="162"/>
        <end position="275"/>
    </location>
</feature>
<dbReference type="InterPro" id="IPR038884">
    <property type="entry name" value="CFAP61"/>
</dbReference>
<dbReference type="InterPro" id="IPR032151">
    <property type="entry name" value="CFAP61_N"/>
</dbReference>
<dbReference type="InterPro" id="IPR036188">
    <property type="entry name" value="FAD/NAD-bd_sf"/>
</dbReference>
<dbReference type="InterPro" id="IPR056299">
    <property type="entry name" value="CFAP61_dimer"/>
</dbReference>
<reference evidence="4 5" key="1">
    <citation type="journal article" date="2017" name="PLoS Biol.">
        <title>The sea cucumber genome provides insights into morphological evolution and visceral regeneration.</title>
        <authorList>
            <person name="Zhang X."/>
            <person name="Sun L."/>
            <person name="Yuan J."/>
            <person name="Sun Y."/>
            <person name="Gao Y."/>
            <person name="Zhang L."/>
            <person name="Li S."/>
            <person name="Dai H."/>
            <person name="Hamel J.F."/>
            <person name="Liu C."/>
            <person name="Yu Y."/>
            <person name="Liu S."/>
            <person name="Lin W."/>
            <person name="Guo K."/>
            <person name="Jin S."/>
            <person name="Xu P."/>
            <person name="Storey K.B."/>
            <person name="Huan P."/>
            <person name="Zhang T."/>
            <person name="Zhou Y."/>
            <person name="Zhang J."/>
            <person name="Lin C."/>
            <person name="Li X."/>
            <person name="Xing L."/>
            <person name="Huo D."/>
            <person name="Sun M."/>
            <person name="Wang L."/>
            <person name="Mercier A."/>
            <person name="Li F."/>
            <person name="Yang H."/>
            <person name="Xiang J."/>
        </authorList>
    </citation>
    <scope>NUCLEOTIDE SEQUENCE [LARGE SCALE GENOMIC DNA]</scope>
    <source>
        <strain evidence="4">Shaxun</strain>
        <tissue evidence="4">Muscle</tissue>
    </source>
</reference>
<dbReference type="OrthoDB" id="382863at2759"/>
<dbReference type="PANTHER" id="PTHR21178">
    <property type="entry name" value="CILIA- AND FLAGELLA-ASSOCIATED PROTEIN 61"/>
    <property type="match status" value="1"/>
</dbReference>
<evidence type="ECO:0000313" key="5">
    <source>
        <dbReference type="Proteomes" id="UP000230750"/>
    </source>
</evidence>
<dbReference type="Pfam" id="PF16092">
    <property type="entry name" value="CFAP61_N"/>
    <property type="match status" value="1"/>
</dbReference>
<keyword evidence="4" id="KW-0966">Cell projection</keyword>
<organism evidence="4 5">
    <name type="scientific">Stichopus japonicus</name>
    <name type="common">Sea cucumber</name>
    <dbReference type="NCBI Taxonomy" id="307972"/>
    <lineage>
        <taxon>Eukaryota</taxon>
        <taxon>Metazoa</taxon>
        <taxon>Echinodermata</taxon>
        <taxon>Eleutherozoa</taxon>
        <taxon>Echinozoa</taxon>
        <taxon>Holothuroidea</taxon>
        <taxon>Aspidochirotacea</taxon>
        <taxon>Aspidochirotida</taxon>
        <taxon>Stichopodidae</taxon>
        <taxon>Apostichopus</taxon>
    </lineage>
</organism>
<feature type="domain" description="Cilia- and flagella-associated protein 61 N-terminal" evidence="2">
    <location>
        <begin position="42"/>
        <end position="159"/>
    </location>
</feature>
<keyword evidence="4" id="KW-0969">Cilium</keyword>
<proteinExistence type="predicted"/>
<dbReference type="Pfam" id="PF23150">
    <property type="entry name" value="CFAP61_dimer"/>
    <property type="match status" value="1"/>
</dbReference>
<dbReference type="STRING" id="307972.A0A2G8K5U2"/>
<feature type="compositionally biased region" description="Basic and acidic residues" evidence="1">
    <location>
        <begin position="213"/>
        <end position="222"/>
    </location>
</feature>
<dbReference type="Gene3D" id="3.50.50.60">
    <property type="entry name" value="FAD/NAD(P)-binding domain"/>
    <property type="match status" value="2"/>
</dbReference>
<dbReference type="AlphaFoldDB" id="A0A2G8K5U2"/>
<evidence type="ECO:0000313" key="4">
    <source>
        <dbReference type="EMBL" id="PIK43371.1"/>
    </source>
</evidence>
<accession>A0A2G8K5U2</accession>
<dbReference type="SUPFAM" id="SSF51905">
    <property type="entry name" value="FAD/NAD(P)-binding domain"/>
    <property type="match status" value="1"/>
</dbReference>
<keyword evidence="5" id="KW-1185">Reference proteome</keyword>
<feature type="compositionally biased region" description="Low complexity" evidence="1">
    <location>
        <begin position="242"/>
        <end position="255"/>
    </location>
</feature>